<reference evidence="12" key="2">
    <citation type="journal article" date="2021" name="PeerJ">
        <title>Extensive microbial diversity within the chicken gut microbiome revealed by metagenomics and culture.</title>
        <authorList>
            <person name="Gilroy R."/>
            <person name="Ravi A."/>
            <person name="Getino M."/>
            <person name="Pursley I."/>
            <person name="Horton D.L."/>
            <person name="Alikhan N.F."/>
            <person name="Baker D."/>
            <person name="Gharbi K."/>
            <person name="Hall N."/>
            <person name="Watson M."/>
            <person name="Adriaenssens E.M."/>
            <person name="Foster-Nyarko E."/>
            <person name="Jarju S."/>
            <person name="Secka A."/>
            <person name="Antonio M."/>
            <person name="Oren A."/>
            <person name="Chaudhuri R.R."/>
            <person name="La Ragione R."/>
            <person name="Hildebrand F."/>
            <person name="Pallen M.J."/>
        </authorList>
    </citation>
    <scope>NUCLEOTIDE SEQUENCE</scope>
    <source>
        <strain evidence="12">ChiBcec7-5410</strain>
    </source>
</reference>
<evidence type="ECO:0000256" key="8">
    <source>
        <dbReference type="ARBA" id="ARBA00023027"/>
    </source>
</evidence>
<name>A0A9D1KTF3_9FIRM</name>
<evidence type="ECO:0000256" key="1">
    <source>
        <dbReference type="ARBA" id="ARBA00002324"/>
    </source>
</evidence>
<evidence type="ECO:0000256" key="3">
    <source>
        <dbReference type="ARBA" id="ARBA00022642"/>
    </source>
</evidence>
<dbReference type="CDD" id="cd02165">
    <property type="entry name" value="NMNAT"/>
    <property type="match status" value="1"/>
</dbReference>
<evidence type="ECO:0000256" key="6">
    <source>
        <dbReference type="ARBA" id="ARBA00022741"/>
    </source>
</evidence>
<dbReference type="SUPFAM" id="SSF52374">
    <property type="entry name" value="Nucleotidylyl transferase"/>
    <property type="match status" value="1"/>
</dbReference>
<dbReference type="NCBIfam" id="NF000840">
    <property type="entry name" value="PRK00071.1-3"/>
    <property type="match status" value="1"/>
</dbReference>
<dbReference type="GO" id="GO:0004515">
    <property type="term" value="F:nicotinate-nucleotide adenylyltransferase activity"/>
    <property type="evidence" value="ECO:0007669"/>
    <property type="project" value="UniProtKB-UniRule"/>
</dbReference>
<dbReference type="Proteomes" id="UP000824160">
    <property type="component" value="Unassembled WGS sequence"/>
</dbReference>
<evidence type="ECO:0000256" key="9">
    <source>
        <dbReference type="ARBA" id="ARBA00048721"/>
    </source>
</evidence>
<evidence type="ECO:0000313" key="12">
    <source>
        <dbReference type="EMBL" id="HIT95187.1"/>
    </source>
</evidence>
<keyword evidence="8 10" id="KW-0520">NAD</keyword>
<evidence type="ECO:0000256" key="2">
    <source>
        <dbReference type="ARBA" id="ARBA00005019"/>
    </source>
</evidence>
<dbReference type="NCBIfam" id="TIGR00125">
    <property type="entry name" value="cyt_tran_rel"/>
    <property type="match status" value="1"/>
</dbReference>
<dbReference type="PANTHER" id="PTHR39321">
    <property type="entry name" value="NICOTINATE-NUCLEOTIDE ADENYLYLTRANSFERASE-RELATED"/>
    <property type="match status" value="1"/>
</dbReference>
<dbReference type="HAMAP" id="MF_00244">
    <property type="entry name" value="NaMN_adenylyltr"/>
    <property type="match status" value="1"/>
</dbReference>
<dbReference type="AlphaFoldDB" id="A0A9D1KTF3"/>
<reference evidence="12" key="1">
    <citation type="submission" date="2020-10" db="EMBL/GenBank/DDBJ databases">
        <authorList>
            <person name="Gilroy R."/>
        </authorList>
    </citation>
    <scope>NUCLEOTIDE SEQUENCE</scope>
    <source>
        <strain evidence="12">ChiBcec7-5410</strain>
    </source>
</reference>
<keyword evidence="6 10" id="KW-0547">Nucleotide-binding</keyword>
<evidence type="ECO:0000259" key="11">
    <source>
        <dbReference type="Pfam" id="PF01467"/>
    </source>
</evidence>
<gene>
    <name evidence="10 12" type="primary">nadD</name>
    <name evidence="12" type="ORF">IAC43_08365</name>
</gene>
<dbReference type="Gene3D" id="3.40.50.620">
    <property type="entry name" value="HUPs"/>
    <property type="match status" value="1"/>
</dbReference>
<sequence length="196" mass="22478">MRIGIYGGTFNPVHLGHVHLLREVMQTGLLDRILVMPDRTPPHKQAPDLIDGKKRFEMLQLATMGMEGIQVSDFELQREGKSYTYMTLRLLRELYPDDQFSLIMGADMLLSFREWRNWEEILSGARLIAAARDEGEYERLEQAAKDLGNTELVRITPLPVSSTEVRAAAKEGRSLEKLVPQPVADYIRENHLYQQP</sequence>
<evidence type="ECO:0000256" key="10">
    <source>
        <dbReference type="HAMAP-Rule" id="MF_00244"/>
    </source>
</evidence>
<keyword evidence="5 10" id="KW-0548">Nucleotidyltransferase</keyword>
<comment type="catalytic activity">
    <reaction evidence="9 10">
        <text>nicotinate beta-D-ribonucleotide + ATP + H(+) = deamido-NAD(+) + diphosphate</text>
        <dbReference type="Rhea" id="RHEA:22860"/>
        <dbReference type="ChEBI" id="CHEBI:15378"/>
        <dbReference type="ChEBI" id="CHEBI:30616"/>
        <dbReference type="ChEBI" id="CHEBI:33019"/>
        <dbReference type="ChEBI" id="CHEBI:57502"/>
        <dbReference type="ChEBI" id="CHEBI:58437"/>
        <dbReference type="EC" id="2.7.7.18"/>
    </reaction>
</comment>
<feature type="domain" description="Cytidyltransferase-like" evidence="11">
    <location>
        <begin position="5"/>
        <end position="167"/>
    </location>
</feature>
<evidence type="ECO:0000313" key="13">
    <source>
        <dbReference type="Proteomes" id="UP000824160"/>
    </source>
</evidence>
<dbReference type="InterPro" id="IPR005248">
    <property type="entry name" value="NadD/NMNAT"/>
</dbReference>
<comment type="pathway">
    <text evidence="2 10">Cofactor biosynthesis; NAD(+) biosynthesis; deamido-NAD(+) from nicotinate D-ribonucleotide: step 1/1.</text>
</comment>
<dbReference type="NCBIfam" id="TIGR00482">
    <property type="entry name" value="nicotinate (nicotinamide) nucleotide adenylyltransferase"/>
    <property type="match status" value="1"/>
</dbReference>
<comment type="function">
    <text evidence="1 10">Catalyzes the reversible adenylation of nicotinate mononucleotide (NaMN) to nicotinic acid adenine dinucleotide (NaAD).</text>
</comment>
<evidence type="ECO:0000256" key="5">
    <source>
        <dbReference type="ARBA" id="ARBA00022695"/>
    </source>
</evidence>
<keyword evidence="7 10" id="KW-0067">ATP-binding</keyword>
<evidence type="ECO:0000256" key="7">
    <source>
        <dbReference type="ARBA" id="ARBA00022840"/>
    </source>
</evidence>
<dbReference type="EC" id="2.7.7.18" evidence="10"/>
<keyword evidence="4 10" id="KW-0808">Transferase</keyword>
<dbReference type="GO" id="GO:0009435">
    <property type="term" value="P:NAD+ biosynthetic process"/>
    <property type="evidence" value="ECO:0007669"/>
    <property type="project" value="UniProtKB-UniRule"/>
</dbReference>
<comment type="similarity">
    <text evidence="10">Belongs to the NadD family.</text>
</comment>
<keyword evidence="3 10" id="KW-0662">Pyridine nucleotide biosynthesis</keyword>
<organism evidence="12 13">
    <name type="scientific">Candidatus Faecivivens stercoripullorum</name>
    <dbReference type="NCBI Taxonomy" id="2840805"/>
    <lineage>
        <taxon>Bacteria</taxon>
        <taxon>Bacillati</taxon>
        <taxon>Bacillota</taxon>
        <taxon>Clostridia</taxon>
        <taxon>Eubacteriales</taxon>
        <taxon>Oscillospiraceae</taxon>
        <taxon>Oscillospiraceae incertae sedis</taxon>
        <taxon>Candidatus Faecivivens</taxon>
    </lineage>
</organism>
<protein>
    <recommendedName>
        <fullName evidence="10">Probable nicotinate-nucleotide adenylyltransferase</fullName>
        <ecNumber evidence="10">2.7.7.18</ecNumber>
    </recommendedName>
    <alternativeName>
        <fullName evidence="10">Deamido-NAD(+) diphosphorylase</fullName>
    </alternativeName>
    <alternativeName>
        <fullName evidence="10">Deamido-NAD(+) pyrophosphorylase</fullName>
    </alternativeName>
    <alternativeName>
        <fullName evidence="10">Nicotinate mononucleotide adenylyltransferase</fullName>
        <shortName evidence="10">NaMN adenylyltransferase</shortName>
    </alternativeName>
</protein>
<dbReference type="GO" id="GO:0005524">
    <property type="term" value="F:ATP binding"/>
    <property type="evidence" value="ECO:0007669"/>
    <property type="project" value="UniProtKB-KW"/>
</dbReference>
<dbReference type="PANTHER" id="PTHR39321:SF3">
    <property type="entry name" value="PHOSPHOPANTETHEINE ADENYLYLTRANSFERASE"/>
    <property type="match status" value="1"/>
</dbReference>
<dbReference type="InterPro" id="IPR004821">
    <property type="entry name" value="Cyt_trans-like"/>
</dbReference>
<comment type="caution">
    <text evidence="12">The sequence shown here is derived from an EMBL/GenBank/DDBJ whole genome shotgun (WGS) entry which is preliminary data.</text>
</comment>
<evidence type="ECO:0000256" key="4">
    <source>
        <dbReference type="ARBA" id="ARBA00022679"/>
    </source>
</evidence>
<dbReference type="EMBL" id="DVLW01000229">
    <property type="protein sequence ID" value="HIT95187.1"/>
    <property type="molecule type" value="Genomic_DNA"/>
</dbReference>
<proteinExistence type="inferred from homology"/>
<dbReference type="Pfam" id="PF01467">
    <property type="entry name" value="CTP_transf_like"/>
    <property type="match status" value="1"/>
</dbReference>
<dbReference type="InterPro" id="IPR014729">
    <property type="entry name" value="Rossmann-like_a/b/a_fold"/>
</dbReference>
<accession>A0A9D1KTF3</accession>